<feature type="transmembrane region" description="Helical" evidence="2">
    <location>
        <begin position="231"/>
        <end position="253"/>
    </location>
</feature>
<feature type="region of interest" description="Disordered" evidence="1">
    <location>
        <begin position="272"/>
        <end position="302"/>
    </location>
</feature>
<evidence type="ECO:0000313" key="5">
    <source>
        <dbReference type="Proteomes" id="UP000019380"/>
    </source>
</evidence>
<dbReference type="InterPro" id="IPR018060">
    <property type="entry name" value="HTH_AraC"/>
</dbReference>
<feature type="transmembrane region" description="Helical" evidence="2">
    <location>
        <begin position="167"/>
        <end position="188"/>
    </location>
</feature>
<evidence type="ECO:0000259" key="3">
    <source>
        <dbReference type="PROSITE" id="PS01124"/>
    </source>
</evidence>
<evidence type="ECO:0000256" key="2">
    <source>
        <dbReference type="SAM" id="Phobius"/>
    </source>
</evidence>
<dbReference type="AlphaFoldDB" id="W6P210"/>
<dbReference type="GO" id="GO:0043565">
    <property type="term" value="F:sequence-specific DNA binding"/>
    <property type="evidence" value="ECO:0007669"/>
    <property type="project" value="InterPro"/>
</dbReference>
<dbReference type="GO" id="GO:0003700">
    <property type="term" value="F:DNA-binding transcription factor activity"/>
    <property type="evidence" value="ECO:0007669"/>
    <property type="project" value="InterPro"/>
</dbReference>
<sequence length="419" mass="48406">MIKIPYIWKVDISSIYVTAIIPLIPFFSAIASGILVAFSLQDCLKREERRLKRIVLFYFSISGIAWFITICYAFSPVLFTWLNIVCLLSFILPAIFFFRIIRFLTRLGQPENFSLLHYVLPGILAMVTLIWSLSVPFDVQLEIVRGRAEIVPAGYEAFARFYTLKPLFRVVFGLTYYLFAIGVLAVYYKRATGNKAIVHRPANWVLFIVGISLASLFSSVLPTFLMKRTEFYSSIWTLIVALSIAMQHVLLAYHVMRRDYVPYIITEKTPKQPKATKKHVPQTEEQAVETKEKAKAPRKQHSGKLNRRRFESFIRNEKPYLNPDYKITDLVEALDINRTTLSAFINRTYGVNFNRYLNRLRLKELEKLRSQPDGQGKSISSLLDKAGFKDFRNYSRAAAAEREDAEQKNETDKKKGDTE</sequence>
<feature type="domain" description="HTH araC/xylS-type" evidence="3">
    <location>
        <begin position="308"/>
        <end position="397"/>
    </location>
</feature>
<feature type="transmembrane region" description="Helical" evidence="2">
    <location>
        <begin position="54"/>
        <end position="75"/>
    </location>
</feature>
<proteinExistence type="predicted"/>
<feature type="transmembrane region" description="Helical" evidence="2">
    <location>
        <begin position="81"/>
        <end position="101"/>
    </location>
</feature>
<feature type="region of interest" description="Disordered" evidence="1">
    <location>
        <begin position="397"/>
        <end position="419"/>
    </location>
</feature>
<keyword evidence="2" id="KW-0812">Transmembrane</keyword>
<name>W6P210_9BACE</name>
<dbReference type="Proteomes" id="UP000019380">
    <property type="component" value="Unassembled WGS sequence"/>
</dbReference>
<organism evidence="4 5">
    <name type="scientific">Bacteroides xylanisolvens SD CC 1b</name>
    <dbReference type="NCBI Taxonomy" id="702447"/>
    <lineage>
        <taxon>Bacteria</taxon>
        <taxon>Pseudomonadati</taxon>
        <taxon>Bacteroidota</taxon>
        <taxon>Bacteroidia</taxon>
        <taxon>Bacteroidales</taxon>
        <taxon>Bacteroidaceae</taxon>
        <taxon>Bacteroides</taxon>
    </lineage>
</organism>
<keyword evidence="2" id="KW-0472">Membrane</keyword>
<feature type="transmembrane region" description="Helical" evidence="2">
    <location>
        <begin position="113"/>
        <end position="133"/>
    </location>
</feature>
<reference evidence="4 5" key="1">
    <citation type="submission" date="2013-12" db="EMBL/GenBank/DDBJ databases">
        <title>Improved hybrid genome assemblies of Bacteroides xylanisolvens SD CC 1b and Bacteroides xylanisolvens SD CC 2a using Illumina and 454 Sequencing.</title>
        <authorList>
            <person name="Ramaraj T."/>
            <person name="Sundararajan A."/>
            <person name="Mudge J."/>
            <person name="Schilkey F.D."/>
            <person name="Delvecchio V."/>
            <person name="Donlon M."/>
            <person name="Ziemer C."/>
        </authorList>
    </citation>
    <scope>NUCLEOTIDE SEQUENCE [LARGE SCALE GENOMIC DNA]</scope>
</reference>
<keyword evidence="2" id="KW-1133">Transmembrane helix</keyword>
<feature type="transmembrane region" description="Helical" evidence="2">
    <location>
        <begin position="204"/>
        <end position="225"/>
    </location>
</feature>
<evidence type="ECO:0000256" key="1">
    <source>
        <dbReference type="SAM" id="MobiDB-lite"/>
    </source>
</evidence>
<feature type="transmembrane region" description="Helical" evidence="2">
    <location>
        <begin position="15"/>
        <end position="38"/>
    </location>
</feature>
<dbReference type="EMBL" id="CBXG010000016">
    <property type="protein sequence ID" value="CDM03753.1"/>
    <property type="molecule type" value="Genomic_DNA"/>
</dbReference>
<dbReference type="Gene3D" id="1.10.10.60">
    <property type="entry name" value="Homeodomain-like"/>
    <property type="match status" value="1"/>
</dbReference>
<evidence type="ECO:0000313" key="4">
    <source>
        <dbReference type="EMBL" id="CDM03753.1"/>
    </source>
</evidence>
<accession>W6P210</accession>
<comment type="caution">
    <text evidence="4">The sequence shown here is derived from an EMBL/GenBank/DDBJ whole genome shotgun (WGS) entry which is preliminary data.</text>
</comment>
<dbReference type="PROSITE" id="PS01124">
    <property type="entry name" value="HTH_ARAC_FAMILY_2"/>
    <property type="match status" value="1"/>
</dbReference>
<gene>
    <name evidence="4" type="ORF">BN890_13200</name>
</gene>
<protein>
    <submittedName>
        <fullName evidence="4">Membrane protein</fullName>
    </submittedName>
</protein>